<comment type="subcellular location">
    <subcellularLocation>
        <location evidence="1">Membrane</location>
        <topology evidence="1">Multi-pass membrane protein</topology>
    </subcellularLocation>
</comment>
<evidence type="ECO:0000259" key="7">
    <source>
        <dbReference type="Pfam" id="PF01284"/>
    </source>
</evidence>
<reference evidence="8 9" key="1">
    <citation type="journal article" date="2013" name="BMC Genomics">
        <title>The genome and transcriptome of the pine saprophyte Ophiostoma piceae, and a comparison with the bark beetle-associated pine pathogen Grosmannia clavigera.</title>
        <authorList>
            <person name="Haridas S."/>
            <person name="Wang Y."/>
            <person name="Lim L."/>
            <person name="Massoumi Alamouti S."/>
            <person name="Jackman S."/>
            <person name="Docking R."/>
            <person name="Robertson G."/>
            <person name="Birol I."/>
            <person name="Bohlmann J."/>
            <person name="Breuil C."/>
        </authorList>
    </citation>
    <scope>NUCLEOTIDE SEQUENCE [LARGE SCALE GENOMIC DNA]</scope>
    <source>
        <strain evidence="8 9">UAMH 11346</strain>
    </source>
</reference>
<gene>
    <name evidence="8" type="ORF">F503_05941</name>
</gene>
<dbReference type="Proteomes" id="UP000016923">
    <property type="component" value="Unassembled WGS sequence"/>
</dbReference>
<dbReference type="Pfam" id="PF01284">
    <property type="entry name" value="MARVEL"/>
    <property type="match status" value="1"/>
</dbReference>
<keyword evidence="4 6" id="KW-0472">Membrane</keyword>
<keyword evidence="9" id="KW-1185">Reference proteome</keyword>
<evidence type="ECO:0000256" key="5">
    <source>
        <dbReference type="SAM" id="MobiDB-lite"/>
    </source>
</evidence>
<feature type="transmembrane region" description="Helical" evidence="6">
    <location>
        <begin position="25"/>
        <end position="47"/>
    </location>
</feature>
<evidence type="ECO:0000256" key="3">
    <source>
        <dbReference type="ARBA" id="ARBA00022989"/>
    </source>
</evidence>
<dbReference type="STRING" id="1262450.S3CFF0"/>
<feature type="region of interest" description="Disordered" evidence="5">
    <location>
        <begin position="179"/>
        <end position="256"/>
    </location>
</feature>
<organism evidence="8 9">
    <name type="scientific">Ophiostoma piceae (strain UAMH 11346)</name>
    <name type="common">Sap stain fungus</name>
    <dbReference type="NCBI Taxonomy" id="1262450"/>
    <lineage>
        <taxon>Eukaryota</taxon>
        <taxon>Fungi</taxon>
        <taxon>Dikarya</taxon>
        <taxon>Ascomycota</taxon>
        <taxon>Pezizomycotina</taxon>
        <taxon>Sordariomycetes</taxon>
        <taxon>Sordariomycetidae</taxon>
        <taxon>Ophiostomatales</taxon>
        <taxon>Ophiostomataceae</taxon>
        <taxon>Ophiostoma</taxon>
    </lineage>
</organism>
<dbReference type="VEuPathDB" id="FungiDB:F503_05941"/>
<name>S3CFF0_OPHP1</name>
<feature type="compositionally biased region" description="Low complexity" evidence="5">
    <location>
        <begin position="227"/>
        <end position="244"/>
    </location>
</feature>
<dbReference type="eggNOG" id="ENOG502SYWK">
    <property type="taxonomic scope" value="Eukaryota"/>
</dbReference>
<protein>
    <recommendedName>
        <fullName evidence="7">MARVEL domain-containing protein</fullName>
    </recommendedName>
</protein>
<dbReference type="HOGENOM" id="CLU_055465_1_1_1"/>
<sequence length="256" mass="27505">MTARNWVDPLAGDGKDRSHVLSLPYWTLFVRIAQIVLALVLLILTAFSASKLGSNAAGFGLTWFTFILTVIYFVYLGVSLAKFPIYYHPLAHLPFEILINIFWLSSWAVLASEAASADDIEDYIGSYYYSYLPSSYKSALNALKASAALGAIEWVLFSITLAFLVIAFINSTKSTTANGGLEGGAEPKATELNTYGGDPQPSGYPAQQQQAYTDPNATPAGYAPQHADPYASSAPPAQAYDQQPINGAAPAQHPPA</sequence>
<feature type="transmembrane region" description="Helical" evidence="6">
    <location>
        <begin position="90"/>
        <end position="110"/>
    </location>
</feature>
<feature type="compositionally biased region" description="Polar residues" evidence="5">
    <location>
        <begin position="205"/>
        <end position="216"/>
    </location>
</feature>
<keyword evidence="3 6" id="KW-1133">Transmembrane helix</keyword>
<dbReference type="PANTHER" id="PTHR37451">
    <property type="entry name" value="MARVEL DOMAIN"/>
    <property type="match status" value="1"/>
</dbReference>
<dbReference type="OMA" id="GAFNWIA"/>
<evidence type="ECO:0000256" key="4">
    <source>
        <dbReference type="ARBA" id="ARBA00023136"/>
    </source>
</evidence>
<dbReference type="AlphaFoldDB" id="S3CFF0"/>
<feature type="domain" description="MARVEL" evidence="7">
    <location>
        <begin position="28"/>
        <end position="163"/>
    </location>
</feature>
<dbReference type="EMBL" id="KE148146">
    <property type="protein sequence ID" value="EPE10846.1"/>
    <property type="molecule type" value="Genomic_DNA"/>
</dbReference>
<proteinExistence type="predicted"/>
<evidence type="ECO:0000256" key="2">
    <source>
        <dbReference type="ARBA" id="ARBA00022692"/>
    </source>
</evidence>
<feature type="transmembrane region" description="Helical" evidence="6">
    <location>
        <begin position="59"/>
        <end position="78"/>
    </location>
</feature>
<keyword evidence="2 6" id="KW-0812">Transmembrane</keyword>
<evidence type="ECO:0000313" key="9">
    <source>
        <dbReference type="Proteomes" id="UP000016923"/>
    </source>
</evidence>
<dbReference type="PANTHER" id="PTHR37451:SF4">
    <property type="entry name" value="MARVEL DOMAIN-CONTAINING PROTEIN"/>
    <property type="match status" value="1"/>
</dbReference>
<dbReference type="GO" id="GO:0016020">
    <property type="term" value="C:membrane"/>
    <property type="evidence" value="ECO:0007669"/>
    <property type="project" value="UniProtKB-SubCell"/>
</dbReference>
<evidence type="ECO:0000313" key="8">
    <source>
        <dbReference type="EMBL" id="EPE10846.1"/>
    </source>
</evidence>
<evidence type="ECO:0000256" key="6">
    <source>
        <dbReference type="SAM" id="Phobius"/>
    </source>
</evidence>
<dbReference type="InterPro" id="IPR008253">
    <property type="entry name" value="Marvel"/>
</dbReference>
<evidence type="ECO:0000256" key="1">
    <source>
        <dbReference type="ARBA" id="ARBA00004141"/>
    </source>
</evidence>
<dbReference type="OrthoDB" id="5325022at2759"/>
<feature type="transmembrane region" description="Helical" evidence="6">
    <location>
        <begin position="147"/>
        <end position="169"/>
    </location>
</feature>
<accession>S3CFF0</accession>